<keyword evidence="14" id="KW-1185">Reference proteome</keyword>
<sequence length="729" mass="79223">MAAEVGANESVDPNTLYTKQECIGGGSFGKVYKGLDRRTGHTVAIKVIDVENAEDEVDDIMGEIMILSGMNSPYVTKYYGSYLAGSDLWIVMEFCSGGSCADLMKPGSIAEAEIAVILKELLMGLSYLHDDNKLHRDIKAANILVGANGQVKLADFGVSGQLSATMTKKNTFVGTPFWMAPEVIKQSGYDGKADIWSLGITALELANGEPPYADIHPMKVLFLIPKNPPPVLQGNFTPAFKEFVDLCLRKDPRERPSAKQLLQTNFIRKAGKPARLQELISRYQDWKVRHPKEAFDSDDEATPVKRREPVNEDLWDFGTVRPAGGGRGSALAPMNEAGANAQRKPMAQSKNGYGDENDDTIRESQPPSPTKRLSTLQTNGSSAASVRTAARIPLPPSPEKKTAPLFPPPASDFPRKSPVPGLFSPSSNKGLVTPTKAQAPQQPRRQTPLQHTFDEFIQREIAADLKNMDIASPQQRVPTPSRASVLPQMTIPEIPPFRGQSASPATGNSHVSQLPKPLQSPIRTQNLPALSGQKPLPPSQQSFAPISPGSNMRTDSATSSDPFGTPYGHNKNPQSQHATDSTPPAPPPHSSKPSPMSRGSFGRPKPNTNHFGPVQTPSSPTAPAEITALSGVVIPALDAALSRRTYHLNLRNKQESAQSLDDPQGFIERRRQRQECHDKVVRLVNEIKGKFSELDKWDEKGEVGMGGEVAGFLEGFLEEVLVRVEPADD</sequence>
<dbReference type="Pfam" id="PF00069">
    <property type="entry name" value="Pkinase"/>
    <property type="match status" value="1"/>
</dbReference>
<evidence type="ECO:0000256" key="3">
    <source>
        <dbReference type="ARBA" id="ARBA00022527"/>
    </source>
</evidence>
<feature type="region of interest" description="Disordered" evidence="11">
    <location>
        <begin position="316"/>
        <end position="451"/>
    </location>
</feature>
<dbReference type="OrthoDB" id="248923at2759"/>
<evidence type="ECO:0000256" key="2">
    <source>
        <dbReference type="ARBA" id="ARBA00012513"/>
    </source>
</evidence>
<keyword evidence="3" id="KW-0723">Serine/threonine-protein kinase</keyword>
<feature type="binding site" evidence="10">
    <location>
        <position position="46"/>
    </location>
    <ligand>
        <name>ATP</name>
        <dbReference type="ChEBI" id="CHEBI:30616"/>
    </ligand>
</feature>
<dbReference type="FunFam" id="3.30.200.20:FF:000488">
    <property type="entry name" value="Related to severin kinase"/>
    <property type="match status" value="1"/>
</dbReference>
<evidence type="ECO:0000256" key="1">
    <source>
        <dbReference type="ARBA" id="ARBA00008874"/>
    </source>
</evidence>
<feature type="domain" description="Protein kinase" evidence="12">
    <location>
        <begin position="17"/>
        <end position="267"/>
    </location>
</feature>
<feature type="compositionally biased region" description="Polar residues" evidence="11">
    <location>
        <begin position="571"/>
        <end position="580"/>
    </location>
</feature>
<keyword evidence="5 10" id="KW-0547">Nucleotide-binding</keyword>
<comment type="catalytic activity">
    <reaction evidence="8">
        <text>L-threonyl-[protein] + ATP = O-phospho-L-threonyl-[protein] + ADP + H(+)</text>
        <dbReference type="Rhea" id="RHEA:46608"/>
        <dbReference type="Rhea" id="RHEA-COMP:11060"/>
        <dbReference type="Rhea" id="RHEA-COMP:11605"/>
        <dbReference type="ChEBI" id="CHEBI:15378"/>
        <dbReference type="ChEBI" id="CHEBI:30013"/>
        <dbReference type="ChEBI" id="CHEBI:30616"/>
        <dbReference type="ChEBI" id="CHEBI:61977"/>
        <dbReference type="ChEBI" id="CHEBI:456216"/>
        <dbReference type="EC" id="2.7.11.1"/>
    </reaction>
</comment>
<dbReference type="PROSITE" id="PS00107">
    <property type="entry name" value="PROTEIN_KINASE_ATP"/>
    <property type="match status" value="1"/>
</dbReference>
<feature type="compositionally biased region" description="Polar residues" evidence="11">
    <location>
        <begin position="371"/>
        <end position="385"/>
    </location>
</feature>
<dbReference type="PANTHER" id="PTHR48012">
    <property type="entry name" value="STERILE20-LIKE KINASE, ISOFORM B-RELATED"/>
    <property type="match status" value="1"/>
</dbReference>
<dbReference type="PROSITE" id="PS50011">
    <property type="entry name" value="PROTEIN_KINASE_DOM"/>
    <property type="match status" value="1"/>
</dbReference>
<evidence type="ECO:0000256" key="4">
    <source>
        <dbReference type="ARBA" id="ARBA00022679"/>
    </source>
</evidence>
<proteinExistence type="inferred from homology"/>
<keyword evidence="4" id="KW-0808">Transferase</keyword>
<dbReference type="GO" id="GO:0005524">
    <property type="term" value="F:ATP binding"/>
    <property type="evidence" value="ECO:0007669"/>
    <property type="project" value="UniProtKB-UniRule"/>
</dbReference>
<evidence type="ECO:0000256" key="11">
    <source>
        <dbReference type="SAM" id="MobiDB-lite"/>
    </source>
</evidence>
<accession>A0A9Q9DQ99</accession>
<evidence type="ECO:0000313" key="14">
    <source>
        <dbReference type="Proteomes" id="UP001056012"/>
    </source>
</evidence>
<dbReference type="SMART" id="SM00220">
    <property type="entry name" value="S_TKc"/>
    <property type="match status" value="1"/>
</dbReference>
<dbReference type="VEuPathDB" id="FungiDB:yc1106_02656"/>
<evidence type="ECO:0000256" key="7">
    <source>
        <dbReference type="ARBA" id="ARBA00022840"/>
    </source>
</evidence>
<feature type="compositionally biased region" description="Low complexity" evidence="11">
    <location>
        <begin position="433"/>
        <end position="448"/>
    </location>
</feature>
<feature type="compositionally biased region" description="Polar residues" evidence="11">
    <location>
        <begin position="472"/>
        <end position="482"/>
    </location>
</feature>
<name>A0A9Q9DQ99_CURCL</name>
<dbReference type="EC" id="2.7.11.1" evidence="2"/>
<dbReference type="InterPro" id="IPR011009">
    <property type="entry name" value="Kinase-like_dom_sf"/>
</dbReference>
<reference evidence="13" key="1">
    <citation type="submission" date="2021-12" db="EMBL/GenBank/DDBJ databases">
        <title>Curvularia clavata genome.</title>
        <authorList>
            <person name="Cao Y."/>
        </authorList>
    </citation>
    <scope>NUCLEOTIDE SEQUENCE</scope>
    <source>
        <strain evidence="13">Yc1106</strain>
    </source>
</reference>
<evidence type="ECO:0000256" key="5">
    <source>
        <dbReference type="ARBA" id="ARBA00022741"/>
    </source>
</evidence>
<evidence type="ECO:0000256" key="8">
    <source>
        <dbReference type="ARBA" id="ARBA00047899"/>
    </source>
</evidence>
<dbReference type="InterPro" id="IPR000719">
    <property type="entry name" value="Prot_kinase_dom"/>
</dbReference>
<dbReference type="GO" id="GO:0004674">
    <property type="term" value="F:protein serine/threonine kinase activity"/>
    <property type="evidence" value="ECO:0007669"/>
    <property type="project" value="UniProtKB-KW"/>
</dbReference>
<feature type="region of interest" description="Disordered" evidence="11">
    <location>
        <begin position="472"/>
        <end position="623"/>
    </location>
</feature>
<organism evidence="13 14">
    <name type="scientific">Curvularia clavata</name>
    <dbReference type="NCBI Taxonomy" id="95742"/>
    <lineage>
        <taxon>Eukaryota</taxon>
        <taxon>Fungi</taxon>
        <taxon>Dikarya</taxon>
        <taxon>Ascomycota</taxon>
        <taxon>Pezizomycotina</taxon>
        <taxon>Dothideomycetes</taxon>
        <taxon>Pleosporomycetidae</taxon>
        <taxon>Pleosporales</taxon>
        <taxon>Pleosporineae</taxon>
        <taxon>Pleosporaceae</taxon>
        <taxon>Curvularia</taxon>
    </lineage>
</organism>
<feature type="compositionally biased region" description="Polar residues" evidence="11">
    <location>
        <begin position="539"/>
        <end position="562"/>
    </location>
</feature>
<comment type="catalytic activity">
    <reaction evidence="9">
        <text>L-seryl-[protein] + ATP = O-phospho-L-seryl-[protein] + ADP + H(+)</text>
        <dbReference type="Rhea" id="RHEA:17989"/>
        <dbReference type="Rhea" id="RHEA-COMP:9863"/>
        <dbReference type="Rhea" id="RHEA-COMP:11604"/>
        <dbReference type="ChEBI" id="CHEBI:15378"/>
        <dbReference type="ChEBI" id="CHEBI:29999"/>
        <dbReference type="ChEBI" id="CHEBI:30616"/>
        <dbReference type="ChEBI" id="CHEBI:83421"/>
        <dbReference type="ChEBI" id="CHEBI:456216"/>
        <dbReference type="EC" id="2.7.11.1"/>
    </reaction>
</comment>
<evidence type="ECO:0000256" key="10">
    <source>
        <dbReference type="PROSITE-ProRule" id="PRU10141"/>
    </source>
</evidence>
<feature type="compositionally biased region" description="Polar residues" evidence="11">
    <location>
        <begin position="500"/>
        <end position="512"/>
    </location>
</feature>
<dbReference type="CDD" id="cd06609">
    <property type="entry name" value="STKc_MST3_like"/>
    <property type="match status" value="1"/>
</dbReference>
<keyword evidence="6" id="KW-0418">Kinase</keyword>
<keyword evidence="7 10" id="KW-0067">ATP-binding</keyword>
<gene>
    <name evidence="13" type="ORF">yc1106_02656</name>
</gene>
<dbReference type="SUPFAM" id="SSF56112">
    <property type="entry name" value="Protein kinase-like (PK-like)"/>
    <property type="match status" value="1"/>
</dbReference>
<comment type="similarity">
    <text evidence="1">Belongs to the protein kinase superfamily. STE Ser/Thr protein kinase family. STE20 subfamily.</text>
</comment>
<dbReference type="PANTHER" id="PTHR48012:SF10">
    <property type="entry name" value="FI20177P1"/>
    <property type="match status" value="1"/>
</dbReference>
<dbReference type="AlphaFoldDB" id="A0A9Q9DQ99"/>
<dbReference type="InterPro" id="IPR017441">
    <property type="entry name" value="Protein_kinase_ATP_BS"/>
</dbReference>
<dbReference type="GO" id="GO:0005737">
    <property type="term" value="C:cytoplasm"/>
    <property type="evidence" value="ECO:0007669"/>
    <property type="project" value="TreeGrafter"/>
</dbReference>
<dbReference type="Gene3D" id="1.10.510.10">
    <property type="entry name" value="Transferase(Phosphotransferase) domain 1"/>
    <property type="match status" value="1"/>
</dbReference>
<evidence type="ECO:0000259" key="12">
    <source>
        <dbReference type="PROSITE" id="PS50011"/>
    </source>
</evidence>
<evidence type="ECO:0000256" key="6">
    <source>
        <dbReference type="ARBA" id="ARBA00022777"/>
    </source>
</evidence>
<dbReference type="EMBL" id="CP089275">
    <property type="protein sequence ID" value="USP75382.1"/>
    <property type="molecule type" value="Genomic_DNA"/>
</dbReference>
<dbReference type="Gene3D" id="3.30.200.20">
    <property type="entry name" value="Phosphorylase Kinase, domain 1"/>
    <property type="match status" value="1"/>
</dbReference>
<dbReference type="Proteomes" id="UP001056012">
    <property type="component" value="Chromosome 2"/>
</dbReference>
<dbReference type="FunFam" id="1.10.510.10:FF:000499">
    <property type="entry name" value="Serine/threonine-protein kinase KIC1"/>
    <property type="match status" value="1"/>
</dbReference>
<evidence type="ECO:0000313" key="13">
    <source>
        <dbReference type="EMBL" id="USP75382.1"/>
    </source>
</evidence>
<evidence type="ECO:0000256" key="9">
    <source>
        <dbReference type="ARBA" id="ARBA00048679"/>
    </source>
</evidence>
<protein>
    <recommendedName>
        <fullName evidence="2">non-specific serine/threonine protein kinase</fullName>
        <ecNumber evidence="2">2.7.11.1</ecNumber>
    </recommendedName>
</protein>
<feature type="compositionally biased region" description="Polar residues" evidence="11">
    <location>
        <begin position="606"/>
        <end position="621"/>
    </location>
</feature>
<dbReference type="InterPro" id="IPR050629">
    <property type="entry name" value="STE20/SPS1-PAK"/>
</dbReference>